<dbReference type="EMBL" id="FXSZ01000005">
    <property type="protein sequence ID" value="SMO65979.1"/>
    <property type="molecule type" value="Genomic_DNA"/>
</dbReference>
<proteinExistence type="predicted"/>
<evidence type="ECO:0000313" key="2">
    <source>
        <dbReference type="EMBL" id="SMO65979.1"/>
    </source>
</evidence>
<keyword evidence="3" id="KW-1185">Reference proteome</keyword>
<reference evidence="2 3" key="1">
    <citation type="submission" date="2017-05" db="EMBL/GenBank/DDBJ databases">
        <authorList>
            <person name="Varghese N."/>
            <person name="Submissions S."/>
        </authorList>
    </citation>
    <scope>NUCLEOTIDE SEQUENCE [LARGE SCALE GENOMIC DNA]</scope>
    <source>
        <strain evidence="2 3">DSM 21342</strain>
    </source>
</reference>
<keyword evidence="1" id="KW-1133">Transmembrane helix</keyword>
<protein>
    <submittedName>
        <fullName evidence="2">Uncharacterized protein</fullName>
    </submittedName>
</protein>
<organism evidence="2 3">
    <name type="scientific">Solitalea koreensis</name>
    <dbReference type="NCBI Taxonomy" id="543615"/>
    <lineage>
        <taxon>Bacteria</taxon>
        <taxon>Pseudomonadati</taxon>
        <taxon>Bacteroidota</taxon>
        <taxon>Sphingobacteriia</taxon>
        <taxon>Sphingobacteriales</taxon>
        <taxon>Sphingobacteriaceae</taxon>
        <taxon>Solitalea</taxon>
    </lineage>
</organism>
<keyword evidence="1" id="KW-0472">Membrane</keyword>
<feature type="transmembrane region" description="Helical" evidence="1">
    <location>
        <begin position="20"/>
        <end position="39"/>
    </location>
</feature>
<dbReference type="AlphaFoldDB" id="A0A521D2R1"/>
<sequence>MLKKQGLPKFRNRISKSLYFYFTLSKVALIATFTVLKLIKTAPAAGLNKNPHL</sequence>
<gene>
    <name evidence="2" type="ORF">SAMN06265350_105211</name>
</gene>
<name>A0A521D2R1_9SPHI</name>
<dbReference type="Proteomes" id="UP000315971">
    <property type="component" value="Unassembled WGS sequence"/>
</dbReference>
<evidence type="ECO:0000313" key="3">
    <source>
        <dbReference type="Proteomes" id="UP000315971"/>
    </source>
</evidence>
<accession>A0A521D2R1</accession>
<evidence type="ECO:0000256" key="1">
    <source>
        <dbReference type="SAM" id="Phobius"/>
    </source>
</evidence>
<keyword evidence="1" id="KW-0812">Transmembrane</keyword>